<feature type="chain" id="PRO_5037884449" evidence="2">
    <location>
        <begin position="23"/>
        <end position="1600"/>
    </location>
</feature>
<name>A0A975G5M7_9BACT</name>
<organism evidence="3 4">
    <name type="scientific">Luteolibacter ambystomatis</name>
    <dbReference type="NCBI Taxonomy" id="2824561"/>
    <lineage>
        <taxon>Bacteria</taxon>
        <taxon>Pseudomonadati</taxon>
        <taxon>Verrucomicrobiota</taxon>
        <taxon>Verrucomicrobiia</taxon>
        <taxon>Verrucomicrobiales</taxon>
        <taxon>Verrucomicrobiaceae</taxon>
        <taxon>Luteolibacter</taxon>
    </lineage>
</organism>
<protein>
    <submittedName>
        <fullName evidence="3">Autotransporter-associated beta strand repeat-containing protein</fullName>
    </submittedName>
</protein>
<gene>
    <name evidence="3" type="ORF">KBB96_12975</name>
</gene>
<feature type="signal peptide" evidence="2">
    <location>
        <begin position="1"/>
        <end position="22"/>
    </location>
</feature>
<keyword evidence="1 2" id="KW-0732">Signal</keyword>
<evidence type="ECO:0000256" key="2">
    <source>
        <dbReference type="SAM" id="SignalP"/>
    </source>
</evidence>
<dbReference type="RefSeq" id="WP_211629871.1">
    <property type="nucleotide sequence ID" value="NZ_CP073100.1"/>
</dbReference>
<proteinExistence type="predicted"/>
<dbReference type="InterPro" id="IPR011050">
    <property type="entry name" value="Pectin_lyase_fold/virulence"/>
</dbReference>
<dbReference type="Pfam" id="PF12951">
    <property type="entry name" value="PATR"/>
    <property type="match status" value="6"/>
</dbReference>
<evidence type="ECO:0000313" key="3">
    <source>
        <dbReference type="EMBL" id="QUE49782.1"/>
    </source>
</evidence>
<dbReference type="Proteomes" id="UP000676169">
    <property type="component" value="Chromosome"/>
</dbReference>
<dbReference type="InterPro" id="IPR013425">
    <property type="entry name" value="Autotrns_rpt"/>
</dbReference>
<dbReference type="NCBIfam" id="TIGR02601">
    <property type="entry name" value="autotrns_rpt"/>
    <property type="match status" value="5"/>
</dbReference>
<dbReference type="SUPFAM" id="SSF51126">
    <property type="entry name" value="Pectin lyase-like"/>
    <property type="match status" value="3"/>
</dbReference>
<dbReference type="KEGG" id="lamb:KBB96_12975"/>
<accession>A0A975G5M7</accession>
<sequence length="1600" mass="157582">MKPKLFVFLTAIALSATPVVRGASLTWNSASAGGPWDTTTTNWLDGAAPAAWNNATPDSAVFDSTGAGTVTLGAAITANSVSVNAAGYTITGNTLTFGGSSPAITTGAAVTISSGVAGTAGYTKNGSGTVTFSGTKTITGPVVIAAGAANLSTGSAGSSLTVAAGASATTTASNAAGWNTSCRTWNINGAFTIATGDSAWTTAANLNNATMGSVTGSNWSFGGGSAITNTGTSTFTAGGNFVLREGNPGNTLPVTNSGTLIFNCPLTSANHIAFSGAGTVRLNAVNTATGNITVNSGTLMLGASATLASNNVTLAPGALLDSSAIPAGFTVPAAKNLYSGRAGTPATDINGSLTVAGNLNPGGTAGLGSTSISGGLTLNGASINLDRSGITSDVVHLTGPLTLTGTNTFRANAGYFPAGTYTLADGFSSSTGTTANLAWGNPTRGQTPTFTLGAGTLQLTLDAGAPGSLTWSGTTSTVWDVNATSNWNTGSEKFYQLDNVTFADSPVNATVTLAGALFPSSVAFTNASTAYVMRGGTGSINGTAALSKTGAGSVTLWNNANSFSGGTTIDAGTLFLNNGAALASGAYTPLGTGPIALNGGTLQLNPGNNTGGTYTFPNAITLNGGTLFQDDGVNHFTAPVTVASATTLKTQYNLKDLYLDGGISGSVPITITDQGGNYGCGAVHVAADGTYGGTVTVNASAGGNGSLVLRADNAMPTASVVLETTSGDDGYGPTPVGLTLAGAASNVTLAGLSGVSSNSRVWNGDATGRTLTINAATNLSYNGRIGGGTVNGNKLGLVKNGAGTLSLNGANTYSGSTVINAGTLAIPSSQSGTGDITVNDGTTLDLSVVPGSSLSPANLTLGSSTGATLSIRNFASSPTTAPINAGAITTHGAPESIVINLSGTFTGGVFPLLRYTPGTSVGGSGFSAFKLGPLPRGISATLEDHPGSGEIDILIGTVNPLIWTGTNGSAWDVDTSVNWFLVDSLSTYHDEDIVVFDDNGGTNNAISLNGPVLPAAVTVNATIDYSISGSGAIAGTTGLTKTNSGTLTLATANSFTGPVVIDSGILVMGNAAALGSAATGTLISGYGTLDLNGYSITEALSLGGTGPLGAGALINNSATAVTVSGAVNVTADTGFGGTGALDLTGVITGGSVFQKMGTGTATITSGGNPYIYTGSLVVGGGNLVLSRSGGYGRLFNCDVTIKNGARLTYATDNGFQHYPGNITVEAGGTLDLANGITSNIGTNSGSLLMQGGATLSGTGSSQWGSWTISTPSSKITVAGGDVVPAVINAQNVTGGGGALTLDVADVTGNASADILLTGIIGAPASNTGFGVTTMGNGTVSLSAANVYVGNTTINSGSSLVLTQSGALAFKVAANGVTTSMGGAGSVLLDGSFNLDLSTADKTGGNTWTLVNTSTLAVTYGEHFTLPGFTKNGDVWSMADGSGTWTFTQSTGVLALTASPFATWIGGFGLTNASDRLPGADPDHDGISNGIEFVIGGNPATGMDSALMPTGEIVRADVGAGMVDYFKFTFRRSAASAALHPGISYNTDLGATWTSAEGTPGVVIVPTPDGFQTGVDKVETYIPQALSVGGKLFGRLKVTIP</sequence>
<reference evidence="3" key="1">
    <citation type="submission" date="2021-04" db="EMBL/GenBank/DDBJ databases">
        <title>Luteolibacter sp. 32A isolated from the skin of an Anderson's salamander (Ambystoma andersonii).</title>
        <authorList>
            <person name="Spergser J."/>
            <person name="Busse H.-J."/>
        </authorList>
    </citation>
    <scope>NUCLEOTIDE SEQUENCE</scope>
    <source>
        <strain evidence="3">32A</strain>
    </source>
</reference>
<evidence type="ECO:0000313" key="4">
    <source>
        <dbReference type="Proteomes" id="UP000676169"/>
    </source>
</evidence>
<evidence type="ECO:0000256" key="1">
    <source>
        <dbReference type="ARBA" id="ARBA00022729"/>
    </source>
</evidence>
<dbReference type="EMBL" id="CP073100">
    <property type="protein sequence ID" value="QUE49782.1"/>
    <property type="molecule type" value="Genomic_DNA"/>
</dbReference>
<keyword evidence="4" id="KW-1185">Reference proteome</keyword>